<dbReference type="PROSITE" id="PS51352">
    <property type="entry name" value="THIOREDOXIN_2"/>
    <property type="match status" value="1"/>
</dbReference>
<feature type="transmembrane region" description="Helical" evidence="2">
    <location>
        <begin position="6"/>
        <end position="28"/>
    </location>
</feature>
<dbReference type="InterPro" id="IPR013766">
    <property type="entry name" value="Thioredoxin_domain"/>
</dbReference>
<dbReference type="EMBL" id="CAICTM010000762">
    <property type="protein sequence ID" value="CAB9516148.1"/>
    <property type="molecule type" value="Genomic_DNA"/>
</dbReference>
<evidence type="ECO:0000256" key="1">
    <source>
        <dbReference type="ARBA" id="ARBA00023157"/>
    </source>
</evidence>
<dbReference type="Pfam" id="PF00085">
    <property type="entry name" value="Thioredoxin"/>
    <property type="match status" value="1"/>
</dbReference>
<gene>
    <name evidence="4" type="ORF">SEMRO_763_G198930.1</name>
</gene>
<dbReference type="Proteomes" id="UP001153069">
    <property type="component" value="Unassembled WGS sequence"/>
</dbReference>
<dbReference type="OrthoDB" id="2121326at2759"/>
<dbReference type="Gene3D" id="3.40.30.10">
    <property type="entry name" value="Glutaredoxin"/>
    <property type="match status" value="1"/>
</dbReference>
<evidence type="ECO:0000313" key="4">
    <source>
        <dbReference type="EMBL" id="CAB9516148.1"/>
    </source>
</evidence>
<keyword evidence="5" id="KW-1185">Reference proteome</keyword>
<dbReference type="SUPFAM" id="SSF52833">
    <property type="entry name" value="Thioredoxin-like"/>
    <property type="match status" value="1"/>
</dbReference>
<dbReference type="AlphaFoldDB" id="A0A9N8HMQ3"/>
<keyword evidence="2" id="KW-1133">Transmembrane helix</keyword>
<dbReference type="CDD" id="cd02947">
    <property type="entry name" value="TRX_family"/>
    <property type="match status" value="1"/>
</dbReference>
<keyword evidence="2" id="KW-0472">Membrane</keyword>
<evidence type="ECO:0000313" key="5">
    <source>
        <dbReference type="Proteomes" id="UP001153069"/>
    </source>
</evidence>
<name>A0A9N8HMQ3_9STRA</name>
<keyword evidence="1" id="KW-1015">Disulfide bond</keyword>
<dbReference type="InterPro" id="IPR036249">
    <property type="entry name" value="Thioredoxin-like_sf"/>
</dbReference>
<keyword evidence="2" id="KW-0812">Transmembrane</keyword>
<organism evidence="4 5">
    <name type="scientific">Seminavis robusta</name>
    <dbReference type="NCBI Taxonomy" id="568900"/>
    <lineage>
        <taxon>Eukaryota</taxon>
        <taxon>Sar</taxon>
        <taxon>Stramenopiles</taxon>
        <taxon>Ochrophyta</taxon>
        <taxon>Bacillariophyta</taxon>
        <taxon>Bacillariophyceae</taxon>
        <taxon>Bacillariophycidae</taxon>
        <taxon>Naviculales</taxon>
        <taxon>Naviculaceae</taxon>
        <taxon>Seminavis</taxon>
    </lineage>
</organism>
<accession>A0A9N8HMQ3</accession>
<sequence>MSTICFGGICVPYTAVMPLLFLGLRWLLQKAIELGLIPKSVQEKLFPSSTKYAPTETSREVSGGSGGVTVVESEEAFREILKNPYVVCKFTAAWCKPCQKVHPEYVQLSKQFTSASFITVDVDDLDEIASEYKVAMMPTFLVFRNGRVKETKTGIDLLEDFVSKALKD</sequence>
<protein>
    <submittedName>
        <fullName evidence="4">Thioredoxin H-type</fullName>
    </submittedName>
</protein>
<comment type="caution">
    <text evidence="4">The sequence shown here is derived from an EMBL/GenBank/DDBJ whole genome shotgun (WGS) entry which is preliminary data.</text>
</comment>
<evidence type="ECO:0000256" key="2">
    <source>
        <dbReference type="SAM" id="Phobius"/>
    </source>
</evidence>
<feature type="domain" description="Thioredoxin" evidence="3">
    <location>
        <begin position="47"/>
        <end position="168"/>
    </location>
</feature>
<proteinExistence type="predicted"/>
<dbReference type="PANTHER" id="PTHR46115">
    <property type="entry name" value="THIOREDOXIN-LIKE PROTEIN 1"/>
    <property type="match status" value="1"/>
</dbReference>
<reference evidence="4" key="1">
    <citation type="submission" date="2020-06" db="EMBL/GenBank/DDBJ databases">
        <authorList>
            <consortium name="Plant Systems Biology data submission"/>
        </authorList>
    </citation>
    <scope>NUCLEOTIDE SEQUENCE</scope>
    <source>
        <strain evidence="4">D6</strain>
    </source>
</reference>
<evidence type="ECO:0000259" key="3">
    <source>
        <dbReference type="PROSITE" id="PS51352"/>
    </source>
</evidence>